<dbReference type="Proteomes" id="UP000503580">
    <property type="component" value="Chromosome"/>
</dbReference>
<dbReference type="InterPro" id="IPR010226">
    <property type="entry name" value="NADH_quinone_OxRdtase_chainI"/>
</dbReference>
<evidence type="ECO:0000313" key="8">
    <source>
        <dbReference type="Proteomes" id="UP000503580"/>
    </source>
</evidence>
<dbReference type="PANTHER" id="PTHR10849:SF35">
    <property type="entry name" value="FORMATE HYDROGENLYASE SUBUNIT 6-RELATED"/>
    <property type="match status" value="1"/>
</dbReference>
<dbReference type="GO" id="GO:0051539">
    <property type="term" value="F:4 iron, 4 sulfur cluster binding"/>
    <property type="evidence" value="ECO:0007669"/>
    <property type="project" value="UniProtKB-KW"/>
</dbReference>
<dbReference type="NCBIfam" id="NF006076">
    <property type="entry name" value="PRK08222.1"/>
    <property type="match status" value="1"/>
</dbReference>
<dbReference type="NCBIfam" id="NF009053">
    <property type="entry name" value="PRK12387.1"/>
    <property type="match status" value="1"/>
</dbReference>
<proteinExistence type="predicted"/>
<dbReference type="GO" id="GO:0003954">
    <property type="term" value="F:NADH dehydrogenase activity"/>
    <property type="evidence" value="ECO:0007669"/>
    <property type="project" value="TreeGrafter"/>
</dbReference>
<feature type="domain" description="4Fe-4S ferredoxin-type" evidence="6">
    <location>
        <begin position="31"/>
        <end position="60"/>
    </location>
</feature>
<dbReference type="PANTHER" id="PTHR10849">
    <property type="entry name" value="NADH DEHYDROGENASE UBIQUINONE IRON-SULFUR PROTEIN 8, MITOCHONDRIAL"/>
    <property type="match status" value="1"/>
</dbReference>
<evidence type="ECO:0000313" key="7">
    <source>
        <dbReference type="EMBL" id="QIR26451.1"/>
    </source>
</evidence>
<keyword evidence="3" id="KW-0677">Repeat</keyword>
<evidence type="ECO:0000256" key="4">
    <source>
        <dbReference type="ARBA" id="ARBA00023004"/>
    </source>
</evidence>
<dbReference type="KEGG" id="kgn:GY169_06320"/>
<keyword evidence="4" id="KW-0408">Iron</keyword>
<reference evidence="7 8" key="1">
    <citation type="submission" date="2020-02" db="EMBL/GenBank/DDBJ databases">
        <title>Whole genome PO2S7.</title>
        <authorList>
            <person name="Singha K.M."/>
        </authorList>
    </citation>
    <scope>NUCLEOTIDE SEQUENCE [LARGE SCALE GENOMIC DNA]</scope>
    <source>
        <strain evidence="7 8">PO2S7</strain>
    </source>
</reference>
<evidence type="ECO:0000256" key="2">
    <source>
        <dbReference type="ARBA" id="ARBA00022723"/>
    </source>
</evidence>
<dbReference type="GO" id="GO:0046872">
    <property type="term" value="F:metal ion binding"/>
    <property type="evidence" value="ECO:0007669"/>
    <property type="project" value="UniProtKB-KW"/>
</dbReference>
<keyword evidence="2" id="KW-0479">Metal-binding</keyword>
<dbReference type="GO" id="GO:0009060">
    <property type="term" value="P:aerobic respiration"/>
    <property type="evidence" value="ECO:0007669"/>
    <property type="project" value="TreeGrafter"/>
</dbReference>
<dbReference type="InterPro" id="IPR017900">
    <property type="entry name" value="4Fe4S_Fe_S_CS"/>
</dbReference>
<evidence type="ECO:0000256" key="3">
    <source>
        <dbReference type="ARBA" id="ARBA00022737"/>
    </source>
</evidence>
<dbReference type="Pfam" id="PF12838">
    <property type="entry name" value="Fer4_7"/>
    <property type="match status" value="1"/>
</dbReference>
<feature type="domain" description="4Fe-4S ferredoxin-type" evidence="6">
    <location>
        <begin position="66"/>
        <end position="95"/>
    </location>
</feature>
<protein>
    <submittedName>
        <fullName evidence="7">Hydrogenase 4 subunit H</fullName>
    </submittedName>
</protein>
<evidence type="ECO:0000259" key="6">
    <source>
        <dbReference type="PROSITE" id="PS51379"/>
    </source>
</evidence>
<dbReference type="InterPro" id="IPR017896">
    <property type="entry name" value="4Fe4S_Fe-S-bd"/>
</dbReference>
<accession>A0A6G9RKZ3</accession>
<dbReference type="AlphaFoldDB" id="A0A6G9RKZ3"/>
<evidence type="ECO:0000256" key="1">
    <source>
        <dbReference type="ARBA" id="ARBA00022485"/>
    </source>
</evidence>
<gene>
    <name evidence="7" type="primary">hyfH</name>
    <name evidence="7" type="ORF">GY169_06320</name>
</gene>
<dbReference type="PROSITE" id="PS51379">
    <property type="entry name" value="4FE4S_FER_2"/>
    <property type="match status" value="2"/>
</dbReference>
<dbReference type="EMBL" id="CP050321">
    <property type="protein sequence ID" value="QIR26451.1"/>
    <property type="molecule type" value="Genomic_DNA"/>
</dbReference>
<sequence>MLKLLKTIVGAREATVKYPFAPLEVCPGFRGKPELNAQQCIACAACVTACPANALTMETDTQSDTRTWQLYLGRCIYCGRCEEVCPTHAIRLSENFELTVLRKDDLYTRARFTLQRCRVCQRPFTVEKSIALAVALLVQQQKDAANLSLLRQQAAVCPQCKQRAALAGCDGLTLSFSNKEQR</sequence>
<dbReference type="PROSITE" id="PS00198">
    <property type="entry name" value="4FE4S_FER_1"/>
    <property type="match status" value="2"/>
</dbReference>
<dbReference type="Gene3D" id="3.30.70.3270">
    <property type="match status" value="1"/>
</dbReference>
<name>A0A6G9RKZ3_9ENTR</name>
<dbReference type="SUPFAM" id="SSF54862">
    <property type="entry name" value="4Fe-4S ferredoxins"/>
    <property type="match status" value="1"/>
</dbReference>
<keyword evidence="1" id="KW-0004">4Fe-4S</keyword>
<keyword evidence="5" id="KW-0411">Iron-sulfur</keyword>
<organism evidence="7 8">
    <name type="scientific">Kluyvera genomosp. 3</name>
    <dbReference type="NCBI Taxonomy" id="2774055"/>
    <lineage>
        <taxon>Bacteria</taxon>
        <taxon>Pseudomonadati</taxon>
        <taxon>Pseudomonadota</taxon>
        <taxon>Gammaproteobacteria</taxon>
        <taxon>Enterobacterales</taxon>
        <taxon>Enterobacteriaceae</taxon>
        <taxon>Kluyvera</taxon>
    </lineage>
</organism>
<dbReference type="RefSeq" id="WP_167575264.1">
    <property type="nucleotide sequence ID" value="NZ_CP050321.1"/>
</dbReference>
<evidence type="ECO:0000256" key="5">
    <source>
        <dbReference type="ARBA" id="ARBA00023014"/>
    </source>
</evidence>
<keyword evidence="8" id="KW-1185">Reference proteome</keyword>
<dbReference type="GO" id="GO:0016020">
    <property type="term" value="C:membrane"/>
    <property type="evidence" value="ECO:0007669"/>
    <property type="project" value="InterPro"/>
</dbReference>